<dbReference type="EMBL" id="FO117574">
    <property type="protein sequence ID" value="CCF99234.1"/>
    <property type="molecule type" value="Genomic_DNA"/>
</dbReference>
<name>H6RDX3_9BACT</name>
<sequence>MRSVAFLLTLLIFASCDSSSGFREYHALQDGWPSSEQISFSSDQIVQTPSDIYIHIRNTNTYPYANLFLVAEIRDSIQVIARDTLEYAMADPQGNWLGTGFLEVKESKLWWKADWNPPHNGPYFIEFSQRVRNNGSVEGVSFLDGIINVGVSIEPQIQP</sequence>
<dbReference type="Pfam" id="PF14109">
    <property type="entry name" value="GldH_lipo"/>
    <property type="match status" value="1"/>
</dbReference>
<accession>H6RDX3</accession>
<gene>
    <name evidence="1" type="primary">gldH</name>
    <name evidence="1" type="ORF">VIS_S3ATA30020</name>
</gene>
<reference evidence="1" key="1">
    <citation type="journal article" date="2012" name="Environ. Microbiol.">
        <title>Genomic content of uncultured Bacteroidetes from contrasting oceanic provinces in the North Atlantic Ocean.</title>
        <authorList>
            <person name="Gomez-Pereira P.R."/>
            <person name="Schuler M."/>
            <person name="Fuchs B.M."/>
            <person name="Bennke C."/>
            <person name="Teeling H."/>
            <person name="Waldmann J."/>
            <person name="Richter M."/>
            <person name="Barbe V."/>
            <person name="Bataille E."/>
            <person name="Glockner F.O."/>
            <person name="Amann R."/>
        </authorList>
    </citation>
    <scope>NUCLEOTIDE SEQUENCE</scope>
</reference>
<dbReference type="AlphaFoldDB" id="H6RDX3"/>
<protein>
    <submittedName>
        <fullName evidence="1">Gliding motility protein GldH</fullName>
    </submittedName>
</protein>
<evidence type="ECO:0000313" key="1">
    <source>
        <dbReference type="EMBL" id="CCF99234.1"/>
    </source>
</evidence>
<organism evidence="1">
    <name type="scientific">uncultured Flavobacteriia bacterium</name>
    <dbReference type="NCBI Taxonomy" id="212695"/>
    <lineage>
        <taxon>Bacteria</taxon>
        <taxon>Pseudomonadati</taxon>
        <taxon>Bacteroidota</taxon>
        <taxon>Flavobacteriia</taxon>
        <taxon>environmental samples</taxon>
    </lineage>
</organism>
<reference evidence="1" key="2">
    <citation type="submission" date="2012-02" db="EMBL/GenBank/DDBJ databases">
        <authorList>
            <person name="Genoscope - CEA"/>
        </authorList>
    </citation>
    <scope>NUCLEOTIDE SEQUENCE</scope>
</reference>
<dbReference type="PROSITE" id="PS51257">
    <property type="entry name" value="PROKAR_LIPOPROTEIN"/>
    <property type="match status" value="1"/>
</dbReference>
<dbReference type="InterPro" id="IPR020018">
    <property type="entry name" value="Motility-assoc_lipoprot_GldH"/>
</dbReference>
<proteinExistence type="predicted"/>